<dbReference type="EMBL" id="FNJU01000021">
    <property type="protein sequence ID" value="SDP96393.1"/>
    <property type="molecule type" value="Genomic_DNA"/>
</dbReference>
<evidence type="ECO:0000259" key="1">
    <source>
        <dbReference type="Pfam" id="PF01636"/>
    </source>
</evidence>
<feature type="domain" description="Aminoglycoside phosphotransferase" evidence="1">
    <location>
        <begin position="2"/>
        <end position="55"/>
    </location>
</feature>
<keyword evidence="2" id="KW-0808">Transferase</keyword>
<dbReference type="SUPFAM" id="SSF56112">
    <property type="entry name" value="Protein kinase-like (PK-like)"/>
    <property type="match status" value="1"/>
</dbReference>
<evidence type="ECO:0000313" key="3">
    <source>
        <dbReference type="Proteomes" id="UP000199159"/>
    </source>
</evidence>
<dbReference type="AlphaFoldDB" id="A0A1H0X0B4"/>
<protein>
    <submittedName>
        <fullName evidence="2">Phosphotransferase enzyme family protein</fullName>
    </submittedName>
</protein>
<proteinExistence type="predicted"/>
<name>A0A1H0X0B4_9BACI</name>
<dbReference type="Pfam" id="PF01636">
    <property type="entry name" value="APH"/>
    <property type="match status" value="1"/>
</dbReference>
<dbReference type="GO" id="GO:0016740">
    <property type="term" value="F:transferase activity"/>
    <property type="evidence" value="ECO:0007669"/>
    <property type="project" value="UniProtKB-KW"/>
</dbReference>
<sequence length="152" mass="18077">MIHFDYNDGNYSIDFDTGQITVYDFDNSCFGWYMYDLADLWTHGVCWIAAEPDADKRKKFMDDYFKTVLEGYRSETTIDCTMLDKLSLFIKVTLMENIVDAFEVMHNNSEEPECDEELSYLIKCLEDDIPYKGFFHEIYSCEVPFEYEKRNI</sequence>
<keyword evidence="3" id="KW-1185">Reference proteome</keyword>
<reference evidence="3" key="1">
    <citation type="submission" date="2016-10" db="EMBL/GenBank/DDBJ databases">
        <authorList>
            <person name="Varghese N."/>
            <person name="Submissions S."/>
        </authorList>
    </citation>
    <scope>NUCLEOTIDE SEQUENCE [LARGE SCALE GENOMIC DNA]</scope>
    <source>
        <strain evidence="3">IBRC-M10078</strain>
    </source>
</reference>
<dbReference type="Proteomes" id="UP000199159">
    <property type="component" value="Unassembled WGS sequence"/>
</dbReference>
<dbReference type="InterPro" id="IPR002575">
    <property type="entry name" value="Aminoglycoside_PTrfase"/>
</dbReference>
<organism evidence="2 3">
    <name type="scientific">Litchfieldia salsa</name>
    <dbReference type="NCBI Taxonomy" id="930152"/>
    <lineage>
        <taxon>Bacteria</taxon>
        <taxon>Bacillati</taxon>
        <taxon>Bacillota</taxon>
        <taxon>Bacilli</taxon>
        <taxon>Bacillales</taxon>
        <taxon>Bacillaceae</taxon>
        <taxon>Litchfieldia</taxon>
    </lineage>
</organism>
<dbReference type="STRING" id="930152.SAMN05216565_12136"/>
<accession>A0A1H0X0B4</accession>
<gene>
    <name evidence="2" type="ORF">SAMN05216565_12136</name>
</gene>
<dbReference type="InterPro" id="IPR011009">
    <property type="entry name" value="Kinase-like_dom_sf"/>
</dbReference>
<dbReference type="Gene3D" id="3.90.1200.10">
    <property type="match status" value="1"/>
</dbReference>
<evidence type="ECO:0000313" key="2">
    <source>
        <dbReference type="EMBL" id="SDP96393.1"/>
    </source>
</evidence>